<sequence length="175" mass="19534">MTKAGPLSQRLWLSSGNKTVSNTQVQQRLPVTNMTLKQPLTTFQQQQPQLQQLQQPPSSLTTTTIIPAITSASAIYTMRSGNLVDFNNLQQQQQQQQQQISLSIGIQPIIKSPPNIIYQPQRTFLQQMQQPHQLPLQQPQQQQQANKTMLSPTIPINLSTSVVMTSSSSGNKGFQ</sequence>
<dbReference type="EMBL" id="KB097572">
    <property type="protein sequence ID" value="ESN94045.1"/>
    <property type="molecule type" value="Genomic_DNA"/>
</dbReference>
<dbReference type="EMBL" id="AMQM01007128">
    <property type="status" value="NOT_ANNOTATED_CDS"/>
    <property type="molecule type" value="Genomic_DNA"/>
</dbReference>
<dbReference type="Proteomes" id="UP000015101">
    <property type="component" value="Unassembled WGS sequence"/>
</dbReference>
<gene>
    <name evidence="2" type="primary">20207603</name>
    <name evidence="1" type="ORF">HELRODRAFT_180205</name>
</gene>
<keyword evidence="3" id="KW-1185">Reference proteome</keyword>
<protein>
    <submittedName>
        <fullName evidence="1 2">Uncharacterized protein</fullName>
    </submittedName>
</protein>
<reference evidence="1 3" key="2">
    <citation type="journal article" date="2013" name="Nature">
        <title>Insights into bilaterian evolution from three spiralian genomes.</title>
        <authorList>
            <person name="Simakov O."/>
            <person name="Marletaz F."/>
            <person name="Cho S.J."/>
            <person name="Edsinger-Gonzales E."/>
            <person name="Havlak P."/>
            <person name="Hellsten U."/>
            <person name="Kuo D.H."/>
            <person name="Larsson T."/>
            <person name="Lv J."/>
            <person name="Arendt D."/>
            <person name="Savage R."/>
            <person name="Osoegawa K."/>
            <person name="de Jong P."/>
            <person name="Grimwood J."/>
            <person name="Chapman J.A."/>
            <person name="Shapiro H."/>
            <person name="Aerts A."/>
            <person name="Otillar R.P."/>
            <person name="Terry A.Y."/>
            <person name="Boore J.L."/>
            <person name="Grigoriev I.V."/>
            <person name="Lindberg D.R."/>
            <person name="Seaver E.C."/>
            <person name="Weisblat D.A."/>
            <person name="Putnam N.H."/>
            <person name="Rokhsar D.S."/>
        </authorList>
    </citation>
    <scope>NUCLEOTIDE SEQUENCE</scope>
</reference>
<evidence type="ECO:0000313" key="3">
    <source>
        <dbReference type="Proteomes" id="UP000015101"/>
    </source>
</evidence>
<name>T1FFK4_HELRO</name>
<dbReference type="HOGENOM" id="CLU_1534238_0_0_1"/>
<dbReference type="InParanoid" id="T1FFK4"/>
<organism evidence="2 3">
    <name type="scientific">Helobdella robusta</name>
    <name type="common">Californian leech</name>
    <dbReference type="NCBI Taxonomy" id="6412"/>
    <lineage>
        <taxon>Eukaryota</taxon>
        <taxon>Metazoa</taxon>
        <taxon>Spiralia</taxon>
        <taxon>Lophotrochozoa</taxon>
        <taxon>Annelida</taxon>
        <taxon>Clitellata</taxon>
        <taxon>Hirudinea</taxon>
        <taxon>Rhynchobdellida</taxon>
        <taxon>Glossiphoniidae</taxon>
        <taxon>Helobdella</taxon>
    </lineage>
</organism>
<dbReference type="GeneID" id="20207603"/>
<evidence type="ECO:0000313" key="2">
    <source>
        <dbReference type="EnsemblMetazoa" id="HelroP180205"/>
    </source>
</evidence>
<dbReference type="KEGG" id="hro:HELRODRAFT_180205"/>
<reference evidence="3" key="1">
    <citation type="submission" date="2012-12" db="EMBL/GenBank/DDBJ databases">
        <authorList>
            <person name="Hellsten U."/>
            <person name="Grimwood J."/>
            <person name="Chapman J.A."/>
            <person name="Shapiro H."/>
            <person name="Aerts A."/>
            <person name="Otillar R.P."/>
            <person name="Terry A.Y."/>
            <person name="Boore J.L."/>
            <person name="Simakov O."/>
            <person name="Marletaz F."/>
            <person name="Cho S.-J."/>
            <person name="Edsinger-Gonzales E."/>
            <person name="Havlak P."/>
            <person name="Kuo D.-H."/>
            <person name="Larsson T."/>
            <person name="Lv J."/>
            <person name="Arendt D."/>
            <person name="Savage R."/>
            <person name="Osoegawa K."/>
            <person name="de Jong P."/>
            <person name="Lindberg D.R."/>
            <person name="Seaver E.C."/>
            <person name="Weisblat D.A."/>
            <person name="Putnam N.H."/>
            <person name="Grigoriev I.V."/>
            <person name="Rokhsar D.S."/>
        </authorList>
    </citation>
    <scope>NUCLEOTIDE SEQUENCE</scope>
</reference>
<dbReference type="CTD" id="20207603"/>
<dbReference type="AlphaFoldDB" id="T1FFK4"/>
<proteinExistence type="predicted"/>
<accession>T1FFK4</accession>
<reference evidence="2" key="3">
    <citation type="submission" date="2015-06" db="UniProtKB">
        <authorList>
            <consortium name="EnsemblMetazoa"/>
        </authorList>
    </citation>
    <scope>IDENTIFICATION</scope>
</reference>
<dbReference type="EnsemblMetazoa" id="HelroT180205">
    <property type="protein sequence ID" value="HelroP180205"/>
    <property type="gene ID" value="HelroG180205"/>
</dbReference>
<evidence type="ECO:0000313" key="1">
    <source>
        <dbReference type="EMBL" id="ESN94045.1"/>
    </source>
</evidence>
<dbReference type="RefSeq" id="XP_009027786.1">
    <property type="nucleotide sequence ID" value="XM_009029538.1"/>
</dbReference>